<reference evidence="1 2" key="1">
    <citation type="submission" date="2021-06" db="EMBL/GenBank/DDBJ databases">
        <title>Caerostris darwini draft genome.</title>
        <authorList>
            <person name="Kono N."/>
            <person name="Arakawa K."/>
        </authorList>
    </citation>
    <scope>NUCLEOTIDE SEQUENCE [LARGE SCALE GENOMIC DNA]</scope>
</reference>
<organism evidence="1 2">
    <name type="scientific">Caerostris darwini</name>
    <dbReference type="NCBI Taxonomy" id="1538125"/>
    <lineage>
        <taxon>Eukaryota</taxon>
        <taxon>Metazoa</taxon>
        <taxon>Ecdysozoa</taxon>
        <taxon>Arthropoda</taxon>
        <taxon>Chelicerata</taxon>
        <taxon>Arachnida</taxon>
        <taxon>Araneae</taxon>
        <taxon>Araneomorphae</taxon>
        <taxon>Entelegynae</taxon>
        <taxon>Araneoidea</taxon>
        <taxon>Araneidae</taxon>
        <taxon>Caerostris</taxon>
    </lineage>
</organism>
<sequence>MRVVDKEEVIFQYMDQIADIIDGCIEVRCDQFRLVQQSVFEHASIDPKNLTIYGYIARKPLITKLLERLRISRVGSEILWALYEKLEEEAQKHQYPTLMDRLDTDMKLKVKSYSDSVKREVLDVYSLKLILNQLHFLC</sequence>
<dbReference type="Proteomes" id="UP001054837">
    <property type="component" value="Unassembled WGS sequence"/>
</dbReference>
<dbReference type="AlphaFoldDB" id="A0AAV4NNL2"/>
<accession>A0AAV4NNL2</accession>
<evidence type="ECO:0000313" key="1">
    <source>
        <dbReference type="EMBL" id="GIX85355.1"/>
    </source>
</evidence>
<dbReference type="EMBL" id="BPLQ01001782">
    <property type="protein sequence ID" value="GIX85355.1"/>
    <property type="molecule type" value="Genomic_DNA"/>
</dbReference>
<name>A0AAV4NNL2_9ARAC</name>
<comment type="caution">
    <text evidence="1">The sequence shown here is derived from an EMBL/GenBank/DDBJ whole genome shotgun (WGS) entry which is preliminary data.</text>
</comment>
<protein>
    <submittedName>
        <fullName evidence="1">Uncharacterized protein</fullName>
    </submittedName>
</protein>
<keyword evidence="2" id="KW-1185">Reference proteome</keyword>
<evidence type="ECO:0000313" key="2">
    <source>
        <dbReference type="Proteomes" id="UP001054837"/>
    </source>
</evidence>
<proteinExistence type="predicted"/>
<gene>
    <name evidence="1" type="ORF">CDAR_264641</name>
</gene>